<evidence type="ECO:0000313" key="4">
    <source>
        <dbReference type="EMBL" id="EWM30237.1"/>
    </source>
</evidence>
<feature type="region of interest" description="Disordered" evidence="3">
    <location>
        <begin position="602"/>
        <end position="621"/>
    </location>
</feature>
<proteinExistence type="inferred from homology"/>
<feature type="compositionally biased region" description="Low complexity" evidence="3">
    <location>
        <begin position="132"/>
        <end position="147"/>
    </location>
</feature>
<feature type="region of interest" description="Disordered" evidence="3">
    <location>
        <begin position="288"/>
        <end position="318"/>
    </location>
</feature>
<evidence type="ECO:0000256" key="3">
    <source>
        <dbReference type="SAM" id="MobiDB-lite"/>
    </source>
</evidence>
<feature type="repeat" description="PPR" evidence="2">
    <location>
        <begin position="987"/>
        <end position="1021"/>
    </location>
</feature>
<feature type="region of interest" description="Disordered" evidence="3">
    <location>
        <begin position="95"/>
        <end position="114"/>
    </location>
</feature>
<evidence type="ECO:0000256" key="1">
    <source>
        <dbReference type="ARBA" id="ARBA00007626"/>
    </source>
</evidence>
<dbReference type="InterPro" id="IPR002885">
    <property type="entry name" value="PPR_rpt"/>
</dbReference>
<feature type="repeat" description="PPR" evidence="2">
    <location>
        <begin position="1058"/>
        <end position="1092"/>
    </location>
</feature>
<feature type="compositionally biased region" description="Basic residues" evidence="3">
    <location>
        <begin position="481"/>
        <end position="491"/>
    </location>
</feature>
<organism evidence="4 5">
    <name type="scientific">Nannochloropsis gaditana</name>
    <dbReference type="NCBI Taxonomy" id="72520"/>
    <lineage>
        <taxon>Eukaryota</taxon>
        <taxon>Sar</taxon>
        <taxon>Stramenopiles</taxon>
        <taxon>Ochrophyta</taxon>
        <taxon>Eustigmatophyceae</taxon>
        <taxon>Eustigmatales</taxon>
        <taxon>Monodopsidaceae</taxon>
        <taxon>Nannochloropsis</taxon>
    </lineage>
</organism>
<feature type="compositionally biased region" description="Polar residues" evidence="3">
    <location>
        <begin position="546"/>
        <end position="568"/>
    </location>
</feature>
<feature type="region of interest" description="Disordered" evidence="3">
    <location>
        <begin position="202"/>
        <end position="221"/>
    </location>
</feature>
<dbReference type="Pfam" id="PF13812">
    <property type="entry name" value="PPR_3"/>
    <property type="match status" value="4"/>
</dbReference>
<dbReference type="PANTHER" id="PTHR47874:SF6">
    <property type="entry name" value="PENTATRICOPEPTIDE REPEAT-CONTAINING PROTEIN"/>
    <property type="match status" value="1"/>
</dbReference>
<reference evidence="4 5" key="1">
    <citation type="journal article" date="2014" name="Mol. Plant">
        <title>Chromosome Scale Genome Assembly and Transcriptome Profiling of Nannochloropsis gaditana in Nitrogen Depletion.</title>
        <authorList>
            <person name="Corteggiani Carpinelli E."/>
            <person name="Telatin A."/>
            <person name="Vitulo N."/>
            <person name="Forcato C."/>
            <person name="D'Angelo M."/>
            <person name="Schiavon R."/>
            <person name="Vezzi A."/>
            <person name="Giacometti G.M."/>
            <person name="Morosinotto T."/>
            <person name="Valle G."/>
        </authorList>
    </citation>
    <scope>NUCLEOTIDE SEQUENCE [LARGE SCALE GENOMIC DNA]</scope>
    <source>
        <strain evidence="4 5">B-31</strain>
    </source>
</reference>
<feature type="repeat" description="PPR" evidence="2">
    <location>
        <begin position="1093"/>
        <end position="1127"/>
    </location>
</feature>
<sequence length="1297" mass="140797">MDANDHIKCFTHFTCEFSLPSDLSDESHSLRGDIVPDVATEAFHGVETGGEGSSMKNQNTQLMQSGDQSNLMDMRHGPLTGSPDVKVFFPALSSAVNDGNKPQQEQYNTCSRHFPRPDKIYQWQEPNTCPTAGSGSTSPEASSSTSPQRQGTKMDVNPDVALYSSSSSSSSFASSPSTSATSPASRAQAPVALPASSSVLLGSSPFHPQHSATARRDDGPINAGVVQCPLTATTAARPATGTNTNGVAEMDLPGQDLLPPQTFWESRSPTWMSRKTAPASSFVKQAAAPNSSCSMPSSSSCASSSSSSSSSSSTSPTLEGLLTLKQTSASGQERRELVATDASIFSSSLSSNAPPCHVTQAFEITSEPGYNPSQLQETPSNYRWALNSHGNSRLHHSAWQTGTLEARGAGTICFPGSNAHVLALEKNPIDRHGPRGSRITTDATSPFDVVTLEAKNGIAVGKCASRDTPLSTASREMNRQHSQKQRHRQRQPRQNCHQHALTQDHVDYLPIRENLKGKRSGHASMTMPDGNRQVRKPFQEDPLVSASESQEIDPSSWNSVKQAQSSSPYESLPLQYPLRENDLLTGPSLSPVFRFLPNEVLDGTPTTQAQQRLKRQEDEEESEGFIHYSRTMSSKPVPSVSTQGLCRSTNSCASAFKSFANAGDEEGAEEAFCQLKNQNGRPGVYLYNALLSTYASNGNSEGAEAVLNGMKDDEAEFGFGPEKAVEPNVVTYSSLMTAYAIKGHSEGAERVLARMQVAGMQPNLVTYNSLATAYAKGGNWQGANQVLKRMQQSQQLEPTVTTYNAVLNAHANKGHWKGAEEVVQHMNESNVQPNTTTYNTLIDAYANKGNWEGAEDVLRRMNKLNEVEPNVISFSSVINAYAHRGNWHGAENVLRRMQYQGLQPNLITYNSLVTAYAKEGHWQGAEDVLRRMHANPHVEPNTTTYNLVINSYANKGHWKGAEDVLQRMLTVGHSLGSGGSGSAIAPTVMTYNSLINAHAKDGNWKGAEDVLRRLLERGVEPNVTTFNSVIKAYTKEGHIEGVENVLTRMTDDFGLKANVTTWSSIINAYATRGDFVGAEDVLRRMQEHGVEPNITTFSSVINAYANKGHWVGAESVLSRLEVKGLEPDVITHNSMLKVYVNARDVDGCGRGLDLVRRLLEGRRHKPTHVTFKTLFTLLLKHPDPRKLQTAMKLLDDHVPARSRTSLVYAPLIELCGATGRADAAVRYFEEARRGGHLDKYVVRAARAAGMIVGGSCGIGDNGVRGRGRTWARQSHSQHYAASTFASVASLSSSLETL</sequence>
<name>W7TVS8_9STRA</name>
<dbReference type="EMBL" id="AZIL01000038">
    <property type="protein sequence ID" value="EWM30237.1"/>
    <property type="molecule type" value="Genomic_DNA"/>
</dbReference>
<feature type="compositionally biased region" description="Low complexity" evidence="3">
    <location>
        <begin position="291"/>
        <end position="317"/>
    </location>
</feature>
<dbReference type="PANTHER" id="PTHR47874">
    <property type="entry name" value="EXPRESSED PROTEIN"/>
    <property type="match status" value="1"/>
</dbReference>
<evidence type="ECO:0000256" key="2">
    <source>
        <dbReference type="PROSITE-ProRule" id="PRU00708"/>
    </source>
</evidence>
<feature type="repeat" description="PPR" evidence="2">
    <location>
        <begin position="834"/>
        <end position="868"/>
    </location>
</feature>
<feature type="repeat" description="PPR" evidence="2">
    <location>
        <begin position="763"/>
        <end position="793"/>
    </location>
</feature>
<feature type="region of interest" description="Disordered" evidence="3">
    <location>
        <begin position="465"/>
        <end position="509"/>
    </location>
</feature>
<feature type="repeat" description="PPR" evidence="2">
    <location>
        <begin position="870"/>
        <end position="904"/>
    </location>
</feature>
<feature type="compositionally biased region" description="Polar residues" evidence="3">
    <location>
        <begin position="95"/>
        <end position="111"/>
    </location>
</feature>
<dbReference type="NCBIfam" id="TIGR00756">
    <property type="entry name" value="PPR"/>
    <property type="match status" value="12"/>
</dbReference>
<feature type="compositionally biased region" description="Low complexity" evidence="3">
    <location>
        <begin position="164"/>
        <end position="185"/>
    </location>
</feature>
<comment type="caution">
    <text evidence="4">The sequence shown here is derived from an EMBL/GenBank/DDBJ whole genome shotgun (WGS) entry which is preliminary data.</text>
</comment>
<protein>
    <submittedName>
        <fullName evidence="4">Pentatricopeptide repeat containing protein</fullName>
    </submittedName>
</protein>
<dbReference type="OrthoDB" id="185373at2759"/>
<evidence type="ECO:0000313" key="5">
    <source>
        <dbReference type="Proteomes" id="UP000019335"/>
    </source>
</evidence>
<feature type="repeat" description="PPR" evidence="2">
    <location>
        <begin position="905"/>
        <end position="939"/>
    </location>
</feature>
<feature type="region of interest" description="Disordered" evidence="3">
    <location>
        <begin position="516"/>
        <end position="535"/>
    </location>
</feature>
<dbReference type="InterPro" id="IPR044179">
    <property type="entry name" value="PPR5-like"/>
</dbReference>
<dbReference type="Gene3D" id="1.25.40.10">
    <property type="entry name" value="Tetratricopeptide repeat domain"/>
    <property type="match status" value="5"/>
</dbReference>
<feature type="region of interest" description="Disordered" evidence="3">
    <location>
        <begin position="121"/>
        <end position="189"/>
    </location>
</feature>
<feature type="repeat" description="PPR" evidence="2">
    <location>
        <begin position="728"/>
        <end position="762"/>
    </location>
</feature>
<accession>W7TVS8</accession>
<dbReference type="InterPro" id="IPR011990">
    <property type="entry name" value="TPR-like_helical_dom_sf"/>
</dbReference>
<dbReference type="SUPFAM" id="SSF48452">
    <property type="entry name" value="TPR-like"/>
    <property type="match status" value="1"/>
</dbReference>
<dbReference type="Pfam" id="PF13041">
    <property type="entry name" value="PPR_2"/>
    <property type="match status" value="3"/>
</dbReference>
<feature type="repeat" description="PPR" evidence="2">
    <location>
        <begin position="799"/>
        <end position="833"/>
    </location>
</feature>
<comment type="similarity">
    <text evidence="1">Belongs to the PPR family. P subfamily.</text>
</comment>
<keyword evidence="5" id="KW-1185">Reference proteome</keyword>
<gene>
    <name evidence="4" type="ORF">Naga_100003g111</name>
</gene>
<dbReference type="Proteomes" id="UP000019335">
    <property type="component" value="Chromosome 1"/>
</dbReference>
<feature type="repeat" description="PPR" evidence="2">
    <location>
        <begin position="941"/>
        <end position="975"/>
    </location>
</feature>
<feature type="region of interest" description="Disordered" evidence="3">
    <location>
        <begin position="541"/>
        <end position="568"/>
    </location>
</feature>
<feature type="repeat" description="PPR" evidence="2">
    <location>
        <begin position="1022"/>
        <end position="1052"/>
    </location>
</feature>
<dbReference type="PROSITE" id="PS51375">
    <property type="entry name" value="PPR"/>
    <property type="match status" value="11"/>
</dbReference>
<dbReference type="GO" id="GO:0003729">
    <property type="term" value="F:mRNA binding"/>
    <property type="evidence" value="ECO:0007669"/>
    <property type="project" value="InterPro"/>
</dbReference>